<dbReference type="GO" id="GO:0005975">
    <property type="term" value="P:carbohydrate metabolic process"/>
    <property type="evidence" value="ECO:0007669"/>
    <property type="project" value="InterPro"/>
</dbReference>
<keyword evidence="2 6" id="KW-0378">Hydrolase</keyword>
<dbReference type="RefSeq" id="WP_197001996.1">
    <property type="nucleotide sequence ID" value="NZ_BONS01000004.1"/>
</dbReference>
<evidence type="ECO:0000256" key="3">
    <source>
        <dbReference type="ARBA" id="ARBA00023295"/>
    </source>
</evidence>
<dbReference type="AlphaFoldDB" id="A0A8J7KE65"/>
<protein>
    <submittedName>
        <fullName evidence="6">Beta-glucuronidase</fullName>
        <ecNumber evidence="6">3.2.1.31</ecNumber>
    </submittedName>
</protein>
<comment type="caution">
    <text evidence="6">The sequence shown here is derived from an EMBL/GenBank/DDBJ whole genome shotgun (WGS) entry which is preliminary data.</text>
</comment>
<dbReference type="InterPro" id="IPR017853">
    <property type="entry name" value="GH"/>
</dbReference>
<dbReference type="EMBL" id="JADOUF010000001">
    <property type="protein sequence ID" value="MBG6134805.1"/>
    <property type="molecule type" value="Genomic_DNA"/>
</dbReference>
<feature type="signal peptide" evidence="4">
    <location>
        <begin position="1"/>
        <end position="26"/>
    </location>
</feature>
<evidence type="ECO:0000256" key="1">
    <source>
        <dbReference type="ARBA" id="ARBA00007401"/>
    </source>
</evidence>
<dbReference type="Gene3D" id="2.60.120.260">
    <property type="entry name" value="Galactose-binding domain-like"/>
    <property type="match status" value="1"/>
</dbReference>
<dbReference type="SUPFAM" id="SSF49303">
    <property type="entry name" value="beta-Galactosidase/glucuronidase domain"/>
    <property type="match status" value="1"/>
</dbReference>
<name>A0A8J7KE65_9ACTN</name>
<sequence length="929" mass="97298">MRLRSWVVSVALAVGVALPPALPAGAAESVAFLSPTGSSLSGTVDVAVTAPVATTAVRFSLDGIAFAEVTRQYAMATGAAPRWSTATDASWFPAGAHTLRADAVTPSGVVTGTKSVTTTRPADPPGVSTLNGAWSLATEDELPAGALDGSAPPGAQPAFSEAAMTTALVPDSYGAVLDRWNSDTGHRVLYRKGIDLGTLGTPRTHLVFESCFFACRYFLNGTEVGTSTGGYLPQRFDVTAAAHDGVNTVAVIVDNRKATINAFTTSHLYWQWGGLLQGVRLERTAAVAVTNITAEGTAAGALTLRAQGVNTGTVTLGIPANLTVVEPSGATVIDRTVWFNLPAGGGQATPLTLTVPNPTLWSPANPARYTVSVTPGSGYGQPVTLRPGFRDVAVSGADVTLNGQVVSNLPGFNRHADFPGLGRTQPDGLAVRELDQLYAKGYRIFRPGHYPTTPAMLDEADRLGMLVIEEVSIQQMSGTALAGTALRTFAKDQLSRMVDRDRGHPGVVVWSVGNENATNTTDGANYVDTLIRHGRGLDPSRLYTEVSAWHTADKAYPYEDVVLANVYYGWYDHTFADVPGLLDAIQSTAGNKPVMVSEYGAEAVAGRAGTGKGTEYYQATMVDEYNRLLGHRPHTLGLMYWTSTEFQCSPTWSGGNPDPVPPFHTKALRTWFREPKLGWKVAFAPVRIRELATFPAPLAGPATVTVPVTVDDIGGHGASGTLVVTPPDGFTAGPDRPFTVPAGGSVTVNVTVTGAFGGDAAPGLVRAVIDADTEALPRQLVPAPAGATLALDAGTDTSPVTAGYRRLGPSTAYTTTLGYGWTGPAPQSRDRTAPDDLRRDFATDTAPRTLRVTLPAGSHTVYLLVGDNQYAADRMTVAEGGGTLVDTGAALPIGTFRWYSTTLAGGTHDLTLTATTAGTYWKLGALVAS</sequence>
<accession>A0A8J7KE65</accession>
<dbReference type="InterPro" id="IPR036156">
    <property type="entry name" value="Beta-gal/glucu_dom_sf"/>
</dbReference>
<dbReference type="PANTHER" id="PTHR42732:SF1">
    <property type="entry name" value="BETA-MANNOSIDASE"/>
    <property type="match status" value="1"/>
</dbReference>
<dbReference type="InterPro" id="IPR006103">
    <property type="entry name" value="Glyco_hydro_2_cat"/>
</dbReference>
<dbReference type="GO" id="GO:0004566">
    <property type="term" value="F:beta-glucuronidase activity"/>
    <property type="evidence" value="ECO:0007669"/>
    <property type="project" value="UniProtKB-EC"/>
</dbReference>
<evidence type="ECO:0000313" key="7">
    <source>
        <dbReference type="Proteomes" id="UP000622552"/>
    </source>
</evidence>
<comment type="similarity">
    <text evidence="1">Belongs to the glycosyl hydrolase 2 family.</text>
</comment>
<organism evidence="6 7">
    <name type="scientific">Longispora fulva</name>
    <dbReference type="NCBI Taxonomy" id="619741"/>
    <lineage>
        <taxon>Bacteria</taxon>
        <taxon>Bacillati</taxon>
        <taxon>Actinomycetota</taxon>
        <taxon>Actinomycetes</taxon>
        <taxon>Micromonosporales</taxon>
        <taxon>Micromonosporaceae</taxon>
        <taxon>Longispora</taxon>
    </lineage>
</organism>
<proteinExistence type="inferred from homology"/>
<dbReference type="InterPro" id="IPR008979">
    <property type="entry name" value="Galactose-bd-like_sf"/>
</dbReference>
<keyword evidence="7" id="KW-1185">Reference proteome</keyword>
<evidence type="ECO:0000313" key="6">
    <source>
        <dbReference type="EMBL" id="MBG6134805.1"/>
    </source>
</evidence>
<dbReference type="PANTHER" id="PTHR42732">
    <property type="entry name" value="BETA-GALACTOSIDASE"/>
    <property type="match status" value="1"/>
</dbReference>
<reference evidence="6" key="1">
    <citation type="submission" date="2020-11" db="EMBL/GenBank/DDBJ databases">
        <title>Sequencing the genomes of 1000 actinobacteria strains.</title>
        <authorList>
            <person name="Klenk H.-P."/>
        </authorList>
    </citation>
    <scope>NUCLEOTIDE SEQUENCE</scope>
    <source>
        <strain evidence="6">DSM 45356</strain>
    </source>
</reference>
<keyword evidence="4" id="KW-0732">Signal</keyword>
<evidence type="ECO:0000259" key="5">
    <source>
        <dbReference type="Pfam" id="PF02836"/>
    </source>
</evidence>
<dbReference type="Gene3D" id="3.20.20.80">
    <property type="entry name" value="Glycosidases"/>
    <property type="match status" value="1"/>
</dbReference>
<dbReference type="Gene3D" id="2.60.40.10">
    <property type="entry name" value="Immunoglobulins"/>
    <property type="match status" value="1"/>
</dbReference>
<dbReference type="EC" id="3.2.1.31" evidence="6"/>
<dbReference type="InterPro" id="IPR051913">
    <property type="entry name" value="GH2_Domain-Containing"/>
</dbReference>
<dbReference type="SUPFAM" id="SSF51445">
    <property type="entry name" value="(Trans)glycosidases"/>
    <property type="match status" value="1"/>
</dbReference>
<evidence type="ECO:0000256" key="4">
    <source>
        <dbReference type="SAM" id="SignalP"/>
    </source>
</evidence>
<dbReference type="Pfam" id="PF02836">
    <property type="entry name" value="Glyco_hydro_2_C"/>
    <property type="match status" value="1"/>
</dbReference>
<dbReference type="SUPFAM" id="SSF49785">
    <property type="entry name" value="Galactose-binding domain-like"/>
    <property type="match status" value="2"/>
</dbReference>
<feature type="chain" id="PRO_5035322762" evidence="4">
    <location>
        <begin position="27"/>
        <end position="929"/>
    </location>
</feature>
<keyword evidence="3 6" id="KW-0326">Glycosidase</keyword>
<dbReference type="InterPro" id="IPR013783">
    <property type="entry name" value="Ig-like_fold"/>
</dbReference>
<gene>
    <name evidence="6" type="ORF">IW245_000999</name>
</gene>
<dbReference type="Gene3D" id="2.60.120.430">
    <property type="entry name" value="Galactose-binding lectin"/>
    <property type="match status" value="1"/>
</dbReference>
<dbReference type="Proteomes" id="UP000622552">
    <property type="component" value="Unassembled WGS sequence"/>
</dbReference>
<feature type="domain" description="Glycoside hydrolase family 2 catalytic" evidence="5">
    <location>
        <begin position="392"/>
        <end position="647"/>
    </location>
</feature>
<evidence type="ECO:0000256" key="2">
    <source>
        <dbReference type="ARBA" id="ARBA00022801"/>
    </source>
</evidence>